<dbReference type="GO" id="GO:0016787">
    <property type="term" value="F:hydrolase activity"/>
    <property type="evidence" value="ECO:0007669"/>
    <property type="project" value="UniProtKB-KW"/>
</dbReference>
<keyword evidence="2" id="KW-0732">Signal</keyword>
<dbReference type="AlphaFoldDB" id="A0A0A1TBE9"/>
<feature type="chain" id="PRO_5001979480" description="AB hydrolase-1 domain-containing protein" evidence="2">
    <location>
        <begin position="19"/>
        <end position="431"/>
    </location>
</feature>
<evidence type="ECO:0008006" key="5">
    <source>
        <dbReference type="Google" id="ProtNLM"/>
    </source>
</evidence>
<dbReference type="Proteomes" id="UP000039046">
    <property type="component" value="Unassembled WGS sequence"/>
</dbReference>
<protein>
    <recommendedName>
        <fullName evidence="5">AB hydrolase-1 domain-containing protein</fullName>
    </recommendedName>
</protein>
<name>A0A0A1TBE9_9HYPO</name>
<evidence type="ECO:0000256" key="1">
    <source>
        <dbReference type="ARBA" id="ARBA00022801"/>
    </source>
</evidence>
<dbReference type="PANTHER" id="PTHR22946">
    <property type="entry name" value="DIENELACTONE HYDROLASE DOMAIN-CONTAINING PROTEIN-RELATED"/>
    <property type="match status" value="1"/>
</dbReference>
<accession>A0A0A1TBE9</accession>
<dbReference type="EMBL" id="CDHN01000007">
    <property type="protein sequence ID" value="CEJ94391.1"/>
    <property type="molecule type" value="Genomic_DNA"/>
</dbReference>
<keyword evidence="1" id="KW-0378">Hydrolase</keyword>
<dbReference type="Pfam" id="PF06500">
    <property type="entry name" value="FrsA-like"/>
    <property type="match status" value="1"/>
</dbReference>
<gene>
    <name evidence="3" type="ORF">VHEMI09928</name>
</gene>
<evidence type="ECO:0000313" key="4">
    <source>
        <dbReference type="Proteomes" id="UP000039046"/>
    </source>
</evidence>
<evidence type="ECO:0000313" key="3">
    <source>
        <dbReference type="EMBL" id="CEJ94391.1"/>
    </source>
</evidence>
<dbReference type="HOGENOM" id="CLU_034451_1_0_1"/>
<dbReference type="Gene3D" id="1.20.1440.110">
    <property type="entry name" value="acylaminoacyl peptidase"/>
    <property type="match status" value="1"/>
</dbReference>
<sequence length="431" mass="47685">MKVTTAFFAAGIASLCCASVAPRDDTSTMLQLNPDENFHFEILRAMAATPYEGADIGDVLMAAHNIKAGDFESFYNAFNTLAVRTEKNARAIDARRFPVSARQGLFKASTYYRSADFYLHGNWSDPRLTSLWAKQRSTFDDAIAMLPVPGKRVTIPSKDGSFQIPAIFYGSGLPGRRPTLIMCNGYDGAQEEMYHMIGKAVTERGMNAITFEGPGQPTVRREQNIGFTHEWEKVVSPVIDWAISRREVDRHAIGALGYSFGGYLMPRAAAFDDRIAAVLAIDGLFDFGAAILAQFPPPLIGLFRSGNKEQFDEVIKGSLQDPNTPTGVKWSLQQGLWSFNTESPYEWLGRALQYNLTEVASKIKAPTFVADAELEMFFPGQPKQLADALGDKATHYVFKAEDGAGEHCGIGGSFFQNSIILDWFENIVRRH</sequence>
<dbReference type="STRING" id="1531966.A0A0A1TBE9"/>
<keyword evidence="4" id="KW-1185">Reference proteome</keyword>
<organism evidence="3 4">
    <name type="scientific">[Torrubiella] hemipterigena</name>
    <dbReference type="NCBI Taxonomy" id="1531966"/>
    <lineage>
        <taxon>Eukaryota</taxon>
        <taxon>Fungi</taxon>
        <taxon>Dikarya</taxon>
        <taxon>Ascomycota</taxon>
        <taxon>Pezizomycotina</taxon>
        <taxon>Sordariomycetes</taxon>
        <taxon>Hypocreomycetidae</taxon>
        <taxon>Hypocreales</taxon>
        <taxon>Clavicipitaceae</taxon>
        <taxon>Clavicipitaceae incertae sedis</taxon>
        <taxon>'Torrubiella' clade</taxon>
    </lineage>
</organism>
<dbReference type="InterPro" id="IPR029058">
    <property type="entry name" value="AB_hydrolase_fold"/>
</dbReference>
<reference evidence="3 4" key="1">
    <citation type="journal article" date="2015" name="Genome Announc.">
        <title>Draft Genome Sequence and Gene Annotation of the Entomopathogenic Fungus Verticillium hemipterigenum.</title>
        <authorList>
            <person name="Horn F."/>
            <person name="Habel A."/>
            <person name="Scharf D.H."/>
            <person name="Dworschak J."/>
            <person name="Brakhage A.A."/>
            <person name="Guthke R."/>
            <person name="Hertweck C."/>
            <person name="Linde J."/>
        </authorList>
    </citation>
    <scope>NUCLEOTIDE SEQUENCE [LARGE SCALE GENOMIC DNA]</scope>
</reference>
<proteinExistence type="predicted"/>
<evidence type="ECO:0000256" key="2">
    <source>
        <dbReference type="SAM" id="SignalP"/>
    </source>
</evidence>
<dbReference type="Gene3D" id="3.40.50.1820">
    <property type="entry name" value="alpha/beta hydrolase"/>
    <property type="match status" value="1"/>
</dbReference>
<dbReference type="SUPFAM" id="SSF53474">
    <property type="entry name" value="alpha/beta-Hydrolases"/>
    <property type="match status" value="1"/>
</dbReference>
<dbReference type="InterPro" id="IPR010520">
    <property type="entry name" value="FrsA-like"/>
</dbReference>
<feature type="signal peptide" evidence="2">
    <location>
        <begin position="1"/>
        <end position="18"/>
    </location>
</feature>
<dbReference type="OrthoDB" id="249703at2759"/>
<dbReference type="PANTHER" id="PTHR22946:SF12">
    <property type="entry name" value="CONIDIAL PIGMENT BIOSYNTHESIS PROTEIN AYG1 (AFU_ORTHOLOGUE AFUA_2G17550)"/>
    <property type="match status" value="1"/>
</dbReference>
<dbReference type="InterPro" id="IPR050261">
    <property type="entry name" value="FrsA_esterase"/>
</dbReference>